<accession>A0ABY9DRU6</accession>
<protein>
    <recommendedName>
        <fullName evidence="1">Reverse transcriptase Ty1/copia-type domain-containing protein</fullName>
    </recommendedName>
</protein>
<dbReference type="EMBL" id="CP126665">
    <property type="protein sequence ID" value="WKA10474.1"/>
    <property type="molecule type" value="Genomic_DNA"/>
</dbReference>
<organism evidence="2 3">
    <name type="scientific">Vitis vinifera</name>
    <name type="common">Grape</name>
    <dbReference type="NCBI Taxonomy" id="29760"/>
    <lineage>
        <taxon>Eukaryota</taxon>
        <taxon>Viridiplantae</taxon>
        <taxon>Streptophyta</taxon>
        <taxon>Embryophyta</taxon>
        <taxon>Tracheophyta</taxon>
        <taxon>Spermatophyta</taxon>
        <taxon>Magnoliopsida</taxon>
        <taxon>eudicotyledons</taxon>
        <taxon>Gunneridae</taxon>
        <taxon>Pentapetalae</taxon>
        <taxon>rosids</taxon>
        <taxon>Vitales</taxon>
        <taxon>Vitaceae</taxon>
        <taxon>Viteae</taxon>
        <taxon>Vitis</taxon>
    </lineage>
</organism>
<dbReference type="Pfam" id="PF07727">
    <property type="entry name" value="RVT_2"/>
    <property type="match status" value="1"/>
</dbReference>
<dbReference type="InterPro" id="IPR043502">
    <property type="entry name" value="DNA/RNA_pol_sf"/>
</dbReference>
<name>A0ABY9DRU6_VITVI</name>
<reference evidence="2 3" key="1">
    <citation type="journal article" date="2023" name="Hortic Res">
        <title>The complete reference genome for grapevine (Vitis vinifera L.) genetics and breeding.</title>
        <authorList>
            <person name="Shi X."/>
            <person name="Cao S."/>
            <person name="Wang X."/>
            <person name="Huang S."/>
            <person name="Wang Y."/>
            <person name="Liu Z."/>
            <person name="Liu W."/>
            <person name="Leng X."/>
            <person name="Peng Y."/>
            <person name="Wang N."/>
            <person name="Wang Y."/>
            <person name="Ma Z."/>
            <person name="Xu X."/>
            <person name="Zhang F."/>
            <person name="Xue H."/>
            <person name="Zhong H."/>
            <person name="Wang Y."/>
            <person name="Zhang K."/>
            <person name="Velt A."/>
            <person name="Avia K."/>
            <person name="Holtgrawe D."/>
            <person name="Grimplet J."/>
            <person name="Matus J.T."/>
            <person name="Ware D."/>
            <person name="Wu X."/>
            <person name="Wang H."/>
            <person name="Liu C."/>
            <person name="Fang Y."/>
            <person name="Rustenholz C."/>
            <person name="Cheng Z."/>
            <person name="Xiao H."/>
            <person name="Zhou Y."/>
        </authorList>
    </citation>
    <scope>NUCLEOTIDE SEQUENCE [LARGE SCALE GENOMIC DNA]</scope>
    <source>
        <strain evidence="3">cv. Pinot noir / PN40024</strain>
        <tissue evidence="2">Leaf</tissue>
    </source>
</reference>
<dbReference type="Proteomes" id="UP001227230">
    <property type="component" value="Chromosome 18"/>
</dbReference>
<evidence type="ECO:0000313" key="2">
    <source>
        <dbReference type="EMBL" id="WKA10474.1"/>
    </source>
</evidence>
<keyword evidence="3" id="KW-1185">Reference proteome</keyword>
<dbReference type="PANTHER" id="PTHR11439:SF467">
    <property type="entry name" value="INTEGRASE CATALYTIC DOMAIN-CONTAINING PROTEIN"/>
    <property type="match status" value="1"/>
</dbReference>
<sequence>MKLADPMRMSSVNEARKLGHLDVFLENAIEQCIVKIKLSHSLVIGDGKSEHHLNGSRFDDRTIGIMKIETRNLVELFGHQPGLILVHRTIRVVFVGNLGLLRSHALDCGEYHKEIQTLDYDYHISEEDEFGQSELVNQEVGELDMSGQQFVSEDVFIEILNQSSSVEGVLNLEPDPFMKRLPHRHNRGIPKPIYELELSTKVKYPMSNYVSTHRLSESNKSFVNQLSTVSIPNSVQEALADPRWKAAMNEEMKSLQKNETWELVECPPEKKSVGCRWIYTVKYKADGSIERFKARLVAKGYTQTYGIDYTETFAPVAKINTIRVLLSLAANLDWPLQQFDVKNAFLHGELSEEVYMDLPPGCMVSEKQCQKVCKLKKSLYGLKQSPRAWFGRFTKSMRAFGYRQSNSDHTLFLKKQHGKITALIVYVDDMVVTGNDPEERKALQNYLSREFEMKDLGLLKYFLGIEVSRSSKGIFLSQRKYALDLLQETGMSGCQPVNTPIEEGLKLCVEPNQVSTDKGRYQRLVGRLMYLAHTRSDLAYALSVVSQYMHNPGEQHMNAVMRILRYLKNAPGKGILFAKNVDHQSIEVYTDADWAGAVDDRRSTSGYFTFVGGNLVTWKSKKQNVVARSSAEAEFRAACDIAHNPVQHDRTKHVEVDRFFIKEKLDDKIVELPKIRSEDQLADILTKAVSSQVFSKFLDKLGMCDIYAPT</sequence>
<dbReference type="SUPFAM" id="SSF56672">
    <property type="entry name" value="DNA/RNA polymerases"/>
    <property type="match status" value="1"/>
</dbReference>
<dbReference type="PANTHER" id="PTHR11439">
    <property type="entry name" value="GAG-POL-RELATED RETROTRANSPOSON"/>
    <property type="match status" value="1"/>
</dbReference>
<proteinExistence type="predicted"/>
<evidence type="ECO:0000313" key="3">
    <source>
        <dbReference type="Proteomes" id="UP001227230"/>
    </source>
</evidence>
<dbReference type="CDD" id="cd09272">
    <property type="entry name" value="RNase_HI_RT_Ty1"/>
    <property type="match status" value="1"/>
</dbReference>
<evidence type="ECO:0000259" key="1">
    <source>
        <dbReference type="Pfam" id="PF07727"/>
    </source>
</evidence>
<dbReference type="InterPro" id="IPR013103">
    <property type="entry name" value="RVT_2"/>
</dbReference>
<gene>
    <name evidence="2" type="ORF">VitviT2T_028043</name>
</gene>
<feature type="domain" description="Reverse transcriptase Ty1/copia-type" evidence="1">
    <location>
        <begin position="258"/>
        <end position="502"/>
    </location>
</feature>